<protein>
    <submittedName>
        <fullName evidence="2">YVTN family beta-propeller protein</fullName>
    </submittedName>
</protein>
<evidence type="ECO:0000313" key="3">
    <source>
        <dbReference type="Proteomes" id="UP000295367"/>
    </source>
</evidence>
<comment type="caution">
    <text evidence="2">The sequence shown here is derived from an EMBL/GenBank/DDBJ whole genome shotgun (WGS) entry which is preliminary data.</text>
</comment>
<proteinExistence type="predicted"/>
<gene>
    <name evidence="2" type="ORF">EDC63_101592</name>
</gene>
<dbReference type="Gene3D" id="2.130.10.10">
    <property type="entry name" value="YVTN repeat-like/Quinoprotein amine dehydrogenase"/>
    <property type="match status" value="2"/>
</dbReference>
<dbReference type="PROSITE" id="PS51257">
    <property type="entry name" value="PROKAR_LIPOPROTEIN"/>
    <property type="match status" value="1"/>
</dbReference>
<sequence length="334" mass="35668">MVIRTILIGLSICLLASCAELAELEKKLAGTPAPLSPRVYVANESSNTVSVIDALTFQTIATIDAKNFSTHDLALSRDGTLLYATNLASGRLSVIDTRKMETIASIYTGSRCHVVALTNDNRFAWVANIGEDTISIVDTEDLRIVGTIDVGKGPTGLTFSRDGKFAYVSNQGDKNVAVVDTTTYKVIKTIPVGTNPHFLTLGPDGRIWGANSGGNDIYVIDPATQTKVATLEVGPNPQQIAFAYKGMMGPNAYVTVSGANQVAVVTIHNNKLNVVERIPVGNKPNGILANPEGTRIYVGNEVTNDLRVFDTGTNTIIAKTPVGHKPIRVVMSRN</sequence>
<evidence type="ECO:0000313" key="2">
    <source>
        <dbReference type="EMBL" id="TCV90618.1"/>
    </source>
</evidence>
<dbReference type="InterPro" id="IPR051200">
    <property type="entry name" value="Host-pathogen_enzymatic-act"/>
</dbReference>
<organism evidence="2 3">
    <name type="scientific">Sulfurirhabdus autotrophica</name>
    <dbReference type="NCBI Taxonomy" id="1706046"/>
    <lineage>
        <taxon>Bacteria</taxon>
        <taxon>Pseudomonadati</taxon>
        <taxon>Pseudomonadota</taxon>
        <taxon>Betaproteobacteria</taxon>
        <taxon>Nitrosomonadales</taxon>
        <taxon>Sulfuricellaceae</taxon>
        <taxon>Sulfurirhabdus</taxon>
    </lineage>
</organism>
<dbReference type="Pfam" id="PF10282">
    <property type="entry name" value="Lactonase"/>
    <property type="match status" value="1"/>
</dbReference>
<dbReference type="PANTHER" id="PTHR47197">
    <property type="entry name" value="PROTEIN NIRF"/>
    <property type="match status" value="1"/>
</dbReference>
<feature type="chain" id="PRO_5020255425" evidence="1">
    <location>
        <begin position="23"/>
        <end position="334"/>
    </location>
</feature>
<reference evidence="2 3" key="1">
    <citation type="submission" date="2019-03" db="EMBL/GenBank/DDBJ databases">
        <title>Genomic Encyclopedia of Type Strains, Phase IV (KMG-IV): sequencing the most valuable type-strain genomes for metagenomic binning, comparative biology and taxonomic classification.</title>
        <authorList>
            <person name="Goeker M."/>
        </authorList>
    </citation>
    <scope>NUCLEOTIDE SEQUENCE [LARGE SCALE GENOMIC DNA]</scope>
    <source>
        <strain evidence="2 3">DSM 100309</strain>
    </source>
</reference>
<dbReference type="Proteomes" id="UP000295367">
    <property type="component" value="Unassembled WGS sequence"/>
</dbReference>
<dbReference type="EMBL" id="SMCO01000001">
    <property type="protein sequence ID" value="TCV90618.1"/>
    <property type="molecule type" value="Genomic_DNA"/>
</dbReference>
<dbReference type="SUPFAM" id="SSF51004">
    <property type="entry name" value="C-terminal (heme d1) domain of cytochrome cd1-nitrite reductase"/>
    <property type="match status" value="1"/>
</dbReference>
<dbReference type="InterPro" id="IPR015943">
    <property type="entry name" value="WD40/YVTN_repeat-like_dom_sf"/>
</dbReference>
<dbReference type="InterPro" id="IPR011964">
    <property type="entry name" value="YVTN_b-propeller_repeat"/>
</dbReference>
<dbReference type="RefSeq" id="WP_124947469.1">
    <property type="nucleotide sequence ID" value="NZ_BHVT01000073.1"/>
</dbReference>
<dbReference type="InterPro" id="IPR019405">
    <property type="entry name" value="Lactonase_7-beta_prop"/>
</dbReference>
<dbReference type="AlphaFoldDB" id="A0A4R3YH80"/>
<dbReference type="PANTHER" id="PTHR47197:SF3">
    <property type="entry name" value="DIHYDRO-HEME D1 DEHYDROGENASE"/>
    <property type="match status" value="1"/>
</dbReference>
<keyword evidence="3" id="KW-1185">Reference proteome</keyword>
<keyword evidence="1" id="KW-0732">Signal</keyword>
<name>A0A4R3YH80_9PROT</name>
<feature type="signal peptide" evidence="1">
    <location>
        <begin position="1"/>
        <end position="22"/>
    </location>
</feature>
<dbReference type="InterPro" id="IPR011048">
    <property type="entry name" value="Haem_d1_sf"/>
</dbReference>
<evidence type="ECO:0000256" key="1">
    <source>
        <dbReference type="SAM" id="SignalP"/>
    </source>
</evidence>
<dbReference type="NCBIfam" id="TIGR02276">
    <property type="entry name" value="beta_rpt_yvtn"/>
    <property type="match status" value="4"/>
</dbReference>
<accession>A0A4R3YH80</accession>
<dbReference type="OrthoDB" id="9774579at2"/>